<feature type="domain" description="Tyrosine specific protein phosphatases" evidence="4">
    <location>
        <begin position="416"/>
        <end position="482"/>
    </location>
</feature>
<dbReference type="Gene3D" id="3.90.190.10">
    <property type="entry name" value="Protein tyrosine phosphatase superfamily"/>
    <property type="match status" value="1"/>
</dbReference>
<dbReference type="InterPro" id="IPR036705">
    <property type="entry name" value="Ribosyl_crysJ1_sf"/>
</dbReference>
<evidence type="ECO:0000256" key="2">
    <source>
        <dbReference type="ARBA" id="ARBA00022801"/>
    </source>
</evidence>
<evidence type="ECO:0000256" key="1">
    <source>
        <dbReference type="ARBA" id="ARBA00010702"/>
    </source>
</evidence>
<feature type="binding site" evidence="3">
    <location>
        <position position="281"/>
    </location>
    <ligand>
        <name>Mg(2+)</name>
        <dbReference type="ChEBI" id="CHEBI:18420"/>
        <label>1</label>
    </ligand>
</feature>
<proteinExistence type="inferred from homology"/>
<reference evidence="5 6" key="1">
    <citation type="submission" date="2017-11" db="EMBL/GenBank/DDBJ databases">
        <title>Genomic Encyclopedia of Archaeal and Bacterial Type Strains, Phase II (KMG-II): From Individual Species to Whole Genera.</title>
        <authorList>
            <person name="Goeker M."/>
        </authorList>
    </citation>
    <scope>NUCLEOTIDE SEQUENCE [LARGE SCALE GENOMIC DNA]</scope>
    <source>
        <strain evidence="5 6">DSM 27763</strain>
    </source>
</reference>
<dbReference type="InterPro" id="IPR029021">
    <property type="entry name" value="Prot-tyrosine_phosphatase-like"/>
</dbReference>
<dbReference type="Gene3D" id="1.10.4080.10">
    <property type="entry name" value="ADP-ribosylation/Crystallin J1"/>
    <property type="match status" value="1"/>
</dbReference>
<dbReference type="GO" id="GO:0016787">
    <property type="term" value="F:hydrolase activity"/>
    <property type="evidence" value="ECO:0007669"/>
    <property type="project" value="UniProtKB-KW"/>
</dbReference>
<dbReference type="OrthoDB" id="9798107at2"/>
<dbReference type="EMBL" id="PGEZ01000002">
    <property type="protein sequence ID" value="PJJ53757.1"/>
    <property type="molecule type" value="Genomic_DNA"/>
</dbReference>
<keyword evidence="3" id="KW-0479">Metal-binding</keyword>
<keyword evidence="6" id="KW-1185">Reference proteome</keyword>
<dbReference type="PROSITE" id="PS50056">
    <property type="entry name" value="TYR_PHOSPHATASE_2"/>
    <property type="match status" value="1"/>
</dbReference>
<evidence type="ECO:0000313" key="6">
    <source>
        <dbReference type="Proteomes" id="UP000230842"/>
    </source>
</evidence>
<comment type="similarity">
    <text evidence="1">Belongs to the ADP-ribosylglycohydrolase family.</text>
</comment>
<feature type="binding site" evidence="3">
    <location>
        <position position="278"/>
    </location>
    <ligand>
        <name>Mg(2+)</name>
        <dbReference type="ChEBI" id="CHEBI:18420"/>
        <label>1</label>
    </ligand>
</feature>
<protein>
    <submittedName>
        <fullName evidence="5">ADP-ribosylglycohydrolase</fullName>
    </submittedName>
</protein>
<dbReference type="InterPro" id="IPR016130">
    <property type="entry name" value="Tyr_Pase_AS"/>
</dbReference>
<comment type="cofactor">
    <cofactor evidence="3">
        <name>Mg(2+)</name>
        <dbReference type="ChEBI" id="CHEBI:18420"/>
    </cofactor>
    <text evidence="3">Binds 2 magnesium ions per subunit.</text>
</comment>
<dbReference type="Pfam" id="PF03747">
    <property type="entry name" value="ADP_ribosyl_GH"/>
    <property type="match status" value="1"/>
</dbReference>
<name>A0A0B2BSF7_9ACTN</name>
<dbReference type="InterPro" id="IPR050792">
    <property type="entry name" value="ADP-ribosylglycohydrolase"/>
</dbReference>
<feature type="binding site" evidence="3">
    <location>
        <position position="59"/>
    </location>
    <ligand>
        <name>Mg(2+)</name>
        <dbReference type="ChEBI" id="CHEBI:18420"/>
        <label>1</label>
    </ligand>
</feature>
<organism evidence="5 6">
    <name type="scientific">Mumia flava</name>
    <dbReference type="NCBI Taxonomy" id="1348852"/>
    <lineage>
        <taxon>Bacteria</taxon>
        <taxon>Bacillati</taxon>
        <taxon>Actinomycetota</taxon>
        <taxon>Actinomycetes</taxon>
        <taxon>Propionibacteriales</taxon>
        <taxon>Nocardioidaceae</taxon>
        <taxon>Mumia</taxon>
    </lineage>
</organism>
<accession>A0A0B2BSF7</accession>
<dbReference type="SUPFAM" id="SSF101478">
    <property type="entry name" value="ADP-ribosylglycohydrolase"/>
    <property type="match status" value="1"/>
</dbReference>
<keyword evidence="2 5" id="KW-0378">Hydrolase</keyword>
<evidence type="ECO:0000259" key="4">
    <source>
        <dbReference type="PROSITE" id="PS50056"/>
    </source>
</evidence>
<feature type="binding site" evidence="3">
    <location>
        <position position="58"/>
    </location>
    <ligand>
        <name>Mg(2+)</name>
        <dbReference type="ChEBI" id="CHEBI:18420"/>
        <label>1</label>
    </ligand>
</feature>
<dbReference type="PANTHER" id="PTHR16222">
    <property type="entry name" value="ADP-RIBOSYLGLYCOHYDROLASE"/>
    <property type="match status" value="1"/>
</dbReference>
<dbReference type="SUPFAM" id="SSF52799">
    <property type="entry name" value="(Phosphotyrosine protein) phosphatases II"/>
    <property type="match status" value="1"/>
</dbReference>
<feature type="binding site" evidence="3">
    <location>
        <position position="60"/>
    </location>
    <ligand>
        <name>Mg(2+)</name>
        <dbReference type="ChEBI" id="CHEBI:18420"/>
        <label>1</label>
    </ligand>
</feature>
<evidence type="ECO:0000256" key="3">
    <source>
        <dbReference type="PIRSR" id="PIRSR605502-1"/>
    </source>
</evidence>
<dbReference type="GO" id="GO:0046872">
    <property type="term" value="F:metal ion binding"/>
    <property type="evidence" value="ECO:0007669"/>
    <property type="project" value="UniProtKB-KW"/>
</dbReference>
<keyword evidence="3" id="KW-0460">Magnesium</keyword>
<feature type="binding site" evidence="3">
    <location>
        <position position="280"/>
    </location>
    <ligand>
        <name>Mg(2+)</name>
        <dbReference type="ChEBI" id="CHEBI:18420"/>
        <label>1</label>
    </ligand>
</feature>
<dbReference type="PROSITE" id="PS00383">
    <property type="entry name" value="TYR_PHOSPHATASE_1"/>
    <property type="match status" value="1"/>
</dbReference>
<dbReference type="AlphaFoldDB" id="A0A0B2BSF7"/>
<gene>
    <name evidence="5" type="ORF">CLV56_3251</name>
</gene>
<evidence type="ECO:0000313" key="5">
    <source>
        <dbReference type="EMBL" id="PJJ53757.1"/>
    </source>
</evidence>
<dbReference type="RefSeq" id="WP_039342237.1">
    <property type="nucleotide sequence ID" value="NZ_PGEZ01000002.1"/>
</dbReference>
<sequence>MTRTNLTAAQTDRACGVLLGAAAGDALGAGYEFGSAPVVGRPRMIGGGLGGFAPGEWTDDTAQTYAIARVAAAGADLRTDEALDAIASGFAEWYAASPPDVGIQTGQVLRTVGPQGTAAEMTATAAALHARTGKTAGNGALMRTAPVALAYLDDPEALVDAASRIAALTHTDLLAPEASALWCLGIRRTVLEGEIVDLREELSYLRPDRAELWRDIIDQAEQEQPGRFRPNGFVVSALQAAWSAIVHTAQVEHRPSEGRFSSAHLVAALETAIEIGDDTDTVASIAGAMLGGRWGASAVPAAWRRILHGWPGTSGEELANLALLIVRRGRTDSAGWPGVDAIDYSGWGGVESAVPHPYDEQVLLSGAVPLDDLPDEVTAVVSLCRLGRAQVPERIEHRAAFRLIDTDARDNPNLEYVIDDAARTVLDLRDEGHTVLLHCVAGQSRTPTVAARYAALLGYGTERALEDVCAVLPGAMPRPALVAALRSLG</sequence>
<dbReference type="Proteomes" id="UP000230842">
    <property type="component" value="Unassembled WGS sequence"/>
</dbReference>
<dbReference type="InterPro" id="IPR000387">
    <property type="entry name" value="Tyr_Pase_dom"/>
</dbReference>
<dbReference type="PANTHER" id="PTHR16222:SF24">
    <property type="entry name" value="ADP-RIBOSYLHYDROLASE ARH3"/>
    <property type="match status" value="1"/>
</dbReference>
<comment type="caution">
    <text evidence="5">The sequence shown here is derived from an EMBL/GenBank/DDBJ whole genome shotgun (WGS) entry which is preliminary data.</text>
</comment>
<dbReference type="InterPro" id="IPR005502">
    <property type="entry name" value="Ribosyl_crysJ1"/>
</dbReference>